<dbReference type="RefSeq" id="WP_281285117.1">
    <property type="nucleotide sequence ID" value="NZ_BJUA01000011.1"/>
</dbReference>
<evidence type="ECO:0000313" key="2">
    <source>
        <dbReference type="Proteomes" id="UP000321386"/>
    </source>
</evidence>
<evidence type="ECO:0000313" key="1">
    <source>
        <dbReference type="EMBL" id="GEK18641.1"/>
    </source>
</evidence>
<proteinExistence type="predicted"/>
<reference evidence="1 2" key="1">
    <citation type="submission" date="2019-07" db="EMBL/GenBank/DDBJ databases">
        <title>Whole genome shotgun sequence of Cellulomonas persica NBRC 101101.</title>
        <authorList>
            <person name="Hosoyama A."/>
            <person name="Uohara A."/>
            <person name="Ohji S."/>
            <person name="Ichikawa N."/>
        </authorList>
    </citation>
    <scope>NUCLEOTIDE SEQUENCE [LARGE SCALE GENOMIC DNA]</scope>
    <source>
        <strain evidence="1 2">NBRC 101101</strain>
    </source>
</reference>
<name>A0A510UYP5_9CELL</name>
<dbReference type="AlphaFoldDB" id="A0A510UYP5"/>
<keyword evidence="2" id="KW-1185">Reference proteome</keyword>
<comment type="caution">
    <text evidence="1">The sequence shown here is derived from an EMBL/GenBank/DDBJ whole genome shotgun (WGS) entry which is preliminary data.</text>
</comment>
<dbReference type="EMBL" id="BJUA01000011">
    <property type="protein sequence ID" value="GEK18641.1"/>
    <property type="molecule type" value="Genomic_DNA"/>
</dbReference>
<sequence length="43" mass="4669">MDLLLADPTDVQTTSATTDDEAVETTFLAAARALDDDLPPFWD</sequence>
<accession>A0A510UYP5</accession>
<dbReference type="Proteomes" id="UP000321386">
    <property type="component" value="Unassembled WGS sequence"/>
</dbReference>
<protein>
    <submittedName>
        <fullName evidence="1">Uncharacterized protein</fullName>
    </submittedName>
</protein>
<gene>
    <name evidence="1" type="ORF">CPE01_23740</name>
</gene>
<organism evidence="1 2">
    <name type="scientific">Cellulomonas persica</name>
    <dbReference type="NCBI Taxonomy" id="76861"/>
    <lineage>
        <taxon>Bacteria</taxon>
        <taxon>Bacillati</taxon>
        <taxon>Actinomycetota</taxon>
        <taxon>Actinomycetes</taxon>
        <taxon>Micrococcales</taxon>
        <taxon>Cellulomonadaceae</taxon>
        <taxon>Cellulomonas</taxon>
    </lineage>
</organism>